<dbReference type="OrthoDB" id="8347782at2"/>
<evidence type="ECO:0000313" key="3">
    <source>
        <dbReference type="Proteomes" id="UP000051660"/>
    </source>
</evidence>
<dbReference type="Proteomes" id="UP000051660">
    <property type="component" value="Unassembled WGS sequence"/>
</dbReference>
<dbReference type="InterPro" id="IPR013321">
    <property type="entry name" value="Arc_rbn_hlx_hlx"/>
</dbReference>
<sequence>MPATTSKFKRQPNQRLYSRAGHRLREIERLIKHRHGTLPDTDDADVYLVPVARCFIKILRDKGPAATAPEISDRLALWCGRWAPNITAGQIAGVVDEALDNPRFDRDDDLGAALRLTYAERRRLKLKTIGSYDINRAGRQRLAKDRKRERDRLRAAEKRLANGALPRAVYEAQSLSRARPWEQLGISRATFMRRRKKASEAGIPLETSASPHPSSIHERRTCLTGTGGADETRAARALRPKRRPVGDALFRETGVKDSGEGEVRKKAKAASHPNPTTSCREVAA</sequence>
<protein>
    <submittedName>
        <fullName evidence="2">Uncharacterized protein</fullName>
    </submittedName>
</protein>
<dbReference type="EMBL" id="LLYB01000046">
    <property type="protein sequence ID" value="KRR26481.1"/>
    <property type="molecule type" value="Genomic_DNA"/>
</dbReference>
<reference evidence="2 3" key="1">
    <citation type="submission" date="2014-03" db="EMBL/GenBank/DDBJ databases">
        <title>Bradyrhizobium valentinum sp. nov., isolated from effective nodules of Lupinus mariae-josephae, a lupine endemic of basic-lime soils in Eastern Spain.</title>
        <authorList>
            <person name="Duran D."/>
            <person name="Rey L."/>
            <person name="Navarro A."/>
            <person name="Busquets A."/>
            <person name="Imperial J."/>
            <person name="Ruiz-Argueso T."/>
        </authorList>
    </citation>
    <scope>NUCLEOTIDE SEQUENCE [LARGE SCALE GENOMIC DNA]</scope>
    <source>
        <strain evidence="2 3">CCBAU 23086</strain>
    </source>
</reference>
<organism evidence="2 3">
    <name type="scientific">Bradyrhizobium lablabi</name>
    <dbReference type="NCBI Taxonomy" id="722472"/>
    <lineage>
        <taxon>Bacteria</taxon>
        <taxon>Pseudomonadati</taxon>
        <taxon>Pseudomonadota</taxon>
        <taxon>Alphaproteobacteria</taxon>
        <taxon>Hyphomicrobiales</taxon>
        <taxon>Nitrobacteraceae</taxon>
        <taxon>Bradyrhizobium</taxon>
    </lineage>
</organism>
<feature type="region of interest" description="Disordered" evidence="1">
    <location>
        <begin position="197"/>
        <end position="284"/>
    </location>
</feature>
<accession>A0A0R3N2Y1</accession>
<evidence type="ECO:0000313" key="2">
    <source>
        <dbReference type="EMBL" id="KRR26481.1"/>
    </source>
</evidence>
<proteinExistence type="predicted"/>
<feature type="compositionally biased region" description="Basic and acidic residues" evidence="1">
    <location>
        <begin position="249"/>
        <end position="264"/>
    </location>
</feature>
<dbReference type="GO" id="GO:0006355">
    <property type="term" value="P:regulation of DNA-templated transcription"/>
    <property type="evidence" value="ECO:0007669"/>
    <property type="project" value="InterPro"/>
</dbReference>
<gene>
    <name evidence="2" type="ORF">CQ14_03060</name>
</gene>
<dbReference type="AlphaFoldDB" id="A0A0R3N2Y1"/>
<dbReference type="Gene3D" id="1.10.1220.10">
    <property type="entry name" value="Met repressor-like"/>
    <property type="match status" value="1"/>
</dbReference>
<feature type="compositionally biased region" description="Polar residues" evidence="1">
    <location>
        <begin position="273"/>
        <end position="284"/>
    </location>
</feature>
<name>A0A0R3N2Y1_9BRAD</name>
<comment type="caution">
    <text evidence="2">The sequence shown here is derived from an EMBL/GenBank/DDBJ whole genome shotgun (WGS) entry which is preliminary data.</text>
</comment>
<dbReference type="RefSeq" id="WP_057857158.1">
    <property type="nucleotide sequence ID" value="NZ_LLYB01000046.1"/>
</dbReference>
<evidence type="ECO:0000256" key="1">
    <source>
        <dbReference type="SAM" id="MobiDB-lite"/>
    </source>
</evidence>